<accession>A0A8J7P6C0</accession>
<evidence type="ECO:0000313" key="2">
    <source>
        <dbReference type="EMBL" id="MBN8658919.1"/>
    </source>
</evidence>
<comment type="caution">
    <text evidence="2">The sequence shown here is derived from an EMBL/GenBank/DDBJ whole genome shotgun (WGS) entry which is preliminary data.</text>
</comment>
<dbReference type="Gene3D" id="3.40.50.720">
    <property type="entry name" value="NAD(P)-binding Rossmann-like Domain"/>
    <property type="match status" value="1"/>
</dbReference>
<dbReference type="EMBL" id="JAFLCK010000001">
    <property type="protein sequence ID" value="MBN8658919.1"/>
    <property type="molecule type" value="Genomic_DNA"/>
</dbReference>
<reference evidence="2" key="1">
    <citation type="submission" date="2021-02" db="EMBL/GenBank/DDBJ databases">
        <title>Genome-Resolved Metagenomics of a Microbial Community Performing Photosynthetic Biological Nutrient Removal.</title>
        <authorList>
            <person name="Mcdaniel E.A."/>
        </authorList>
    </citation>
    <scope>NUCLEOTIDE SEQUENCE</scope>
    <source>
        <strain evidence="2">UWPOB_OBS1</strain>
    </source>
</reference>
<dbReference type="Pfam" id="PF02036">
    <property type="entry name" value="SCP2"/>
    <property type="match status" value="1"/>
</dbReference>
<gene>
    <name evidence="2" type="ORF">J0M35_01040</name>
</gene>
<dbReference type="SUPFAM" id="SSF55718">
    <property type="entry name" value="SCP-like"/>
    <property type="match status" value="1"/>
</dbReference>
<sequence>MTHKTAYIWGPVTSFNGAIAAALVMKGWHVHFASKSSLNILSLSPLDLTTQARSLLDLALGGKEKARAFQDRLKVVEGPENKKSPEGKNQKYDAIIFSALPPNFDEARGARAPWTGGDLKALTRSHKDTPIFIVSSLWGGIQKDGVVPEELEFGRRKPQSQWENTCQQYEQRLLESLSGSESVWYMVRLPMLSGDTKDGSTSRIAGIYSLLRELKEQNSKPLKGKGPLKLAYNPDSTLWFLPIDHAVNTFLRLLEDESRPRICNLVSTQASLNREWLSHLATVLQAEEIEAKDPDDLNLPSTLRKMLIDDVQVKTRNLFEVSGRYQLLPVVADKEYLSKLIDYAESMHWGEPQSQPQETTVDYSEKVARFYFEEFVPEKLAQGALKHAKINGHKIGFKLRASSFPGWMLKVKPNSENEAMLTVIDPAFDRPDVCFHFSGMTLAGLIQKKIHLSRALLMKEVTVEGNMLQVFKIAGLIEKFLKDFPLSKEDLAKSQVD</sequence>
<dbReference type="Proteomes" id="UP000664277">
    <property type="component" value="Unassembled WGS sequence"/>
</dbReference>
<protein>
    <submittedName>
        <fullName evidence="2">SCP2 sterol-binding domain-containing protein</fullName>
    </submittedName>
</protein>
<proteinExistence type="predicted"/>
<dbReference type="InterPro" id="IPR003033">
    <property type="entry name" value="SCP2_sterol-bd_dom"/>
</dbReference>
<evidence type="ECO:0000313" key="3">
    <source>
        <dbReference type="Proteomes" id="UP000664277"/>
    </source>
</evidence>
<dbReference type="AlphaFoldDB" id="A0A8J7P6C0"/>
<evidence type="ECO:0000259" key="1">
    <source>
        <dbReference type="Pfam" id="PF02036"/>
    </source>
</evidence>
<feature type="domain" description="SCP2" evidence="1">
    <location>
        <begin position="387"/>
        <end position="477"/>
    </location>
</feature>
<dbReference type="InterPro" id="IPR036527">
    <property type="entry name" value="SCP2_sterol-bd_dom_sf"/>
</dbReference>
<name>A0A8J7P6C0_9BACT</name>
<organism evidence="2 3">
    <name type="scientific">Candidatus Obscuribacter phosphatis</name>
    <dbReference type="NCBI Taxonomy" id="1906157"/>
    <lineage>
        <taxon>Bacteria</taxon>
        <taxon>Bacillati</taxon>
        <taxon>Candidatus Melainabacteria</taxon>
        <taxon>Candidatus Obscuribacterales</taxon>
        <taxon>Candidatus Obscuribacteraceae</taxon>
        <taxon>Candidatus Obscuribacter</taxon>
    </lineage>
</organism>